<dbReference type="SUPFAM" id="SSF56317">
    <property type="entry name" value="Carbon-nitrogen hydrolase"/>
    <property type="match status" value="1"/>
</dbReference>
<gene>
    <name evidence="4" type="ORF">DES49_1065</name>
</gene>
<dbReference type="OrthoDB" id="9811121at2"/>
<proteinExistence type="inferred from homology"/>
<dbReference type="PANTHER" id="PTHR23088:SF27">
    <property type="entry name" value="DEAMINATED GLUTATHIONE AMIDASE"/>
    <property type="match status" value="1"/>
</dbReference>
<dbReference type="InterPro" id="IPR001110">
    <property type="entry name" value="UPF0012_CS"/>
</dbReference>
<evidence type="ECO:0000313" key="4">
    <source>
        <dbReference type="EMBL" id="TDT43251.1"/>
    </source>
</evidence>
<dbReference type="PROSITE" id="PS01227">
    <property type="entry name" value="UPF0012"/>
    <property type="match status" value="1"/>
</dbReference>
<dbReference type="RefSeq" id="WP_133735330.1">
    <property type="nucleotide sequence ID" value="NZ_SOAX01000002.1"/>
</dbReference>
<evidence type="ECO:0000259" key="3">
    <source>
        <dbReference type="PROSITE" id="PS50263"/>
    </source>
</evidence>
<evidence type="ECO:0000256" key="1">
    <source>
        <dbReference type="ARBA" id="ARBA00010613"/>
    </source>
</evidence>
<dbReference type="Proteomes" id="UP000295830">
    <property type="component" value="Unassembled WGS sequence"/>
</dbReference>
<evidence type="ECO:0000313" key="5">
    <source>
        <dbReference type="Proteomes" id="UP000295830"/>
    </source>
</evidence>
<dbReference type="Pfam" id="PF00795">
    <property type="entry name" value="CN_hydrolase"/>
    <property type="match status" value="1"/>
</dbReference>
<dbReference type="InterPro" id="IPR003010">
    <property type="entry name" value="C-N_Hydrolase"/>
</dbReference>
<dbReference type="InterPro" id="IPR045254">
    <property type="entry name" value="Nit1/2_C-N_Hydrolase"/>
</dbReference>
<evidence type="ECO:0000256" key="2">
    <source>
        <dbReference type="ARBA" id="ARBA00022801"/>
    </source>
</evidence>
<reference evidence="4 5" key="1">
    <citation type="submission" date="2019-03" db="EMBL/GenBank/DDBJ databases">
        <title>Genomic Encyclopedia of Type Strains, Phase IV (KMG-IV): sequencing the most valuable type-strain genomes for metagenomic binning, comparative biology and taxonomic classification.</title>
        <authorList>
            <person name="Goeker M."/>
        </authorList>
    </citation>
    <scope>NUCLEOTIDE SEQUENCE [LARGE SCALE GENOMIC DNA]</scope>
    <source>
        <strain evidence="4 5">DSM 15505</strain>
    </source>
</reference>
<dbReference type="CDD" id="cd07572">
    <property type="entry name" value="nit"/>
    <property type="match status" value="1"/>
</dbReference>
<dbReference type="GO" id="GO:0016811">
    <property type="term" value="F:hydrolase activity, acting on carbon-nitrogen (but not peptide) bonds, in linear amides"/>
    <property type="evidence" value="ECO:0007669"/>
    <property type="project" value="InterPro"/>
</dbReference>
<dbReference type="PROSITE" id="PS50263">
    <property type="entry name" value="CN_HYDROLASE"/>
    <property type="match status" value="1"/>
</dbReference>
<keyword evidence="2" id="KW-0378">Hydrolase</keyword>
<sequence length="279" mass="30818">MSKSHSVAAIQMVSGFEVEPNLVKARELLEEAAGRGVSVAVLPENFAAFQSRHLLEIGKAEAGAEEGSIQAFLEREARRLGLWIVAGSIPMATRPDGSAVDEGRVRASCLVINADGRQVARYDKIHLFDAEVGDSQGRYRESAVFEPGDTVVSVDTPAGRLGLSICYDLRFPELYRRLREEGAEWVVVPSAFTYRTGEAHWEALLRARAIENQFWVCAPNQGGQHDERRRTWGHSMIVDPWGGIVTELEEGPGVAEAQLDAQMLANTRSAIPVWDHRRL</sequence>
<organism evidence="4 5">
    <name type="scientific">Halospina denitrificans</name>
    <dbReference type="NCBI Taxonomy" id="332522"/>
    <lineage>
        <taxon>Bacteria</taxon>
        <taxon>Pseudomonadati</taxon>
        <taxon>Pseudomonadota</taxon>
        <taxon>Gammaproteobacteria</taxon>
        <taxon>Halospina</taxon>
    </lineage>
</organism>
<accession>A0A4R7JXP3</accession>
<dbReference type="EMBL" id="SOAX01000002">
    <property type="protein sequence ID" value="TDT43251.1"/>
    <property type="molecule type" value="Genomic_DNA"/>
</dbReference>
<feature type="domain" description="CN hydrolase" evidence="3">
    <location>
        <begin position="3"/>
        <end position="261"/>
    </location>
</feature>
<comment type="similarity">
    <text evidence="1">Belongs to the carbon-nitrogen hydrolase superfamily. NIT1/NIT2 family.</text>
</comment>
<dbReference type="Gene3D" id="3.60.110.10">
    <property type="entry name" value="Carbon-nitrogen hydrolase"/>
    <property type="match status" value="1"/>
</dbReference>
<dbReference type="PANTHER" id="PTHR23088">
    <property type="entry name" value="NITRILASE-RELATED"/>
    <property type="match status" value="1"/>
</dbReference>
<name>A0A4R7JXP3_9GAMM</name>
<comment type="caution">
    <text evidence="4">The sequence shown here is derived from an EMBL/GenBank/DDBJ whole genome shotgun (WGS) entry which is preliminary data.</text>
</comment>
<dbReference type="InterPro" id="IPR036526">
    <property type="entry name" value="C-N_Hydrolase_sf"/>
</dbReference>
<protein>
    <submittedName>
        <fullName evidence="4">Nitrilase</fullName>
    </submittedName>
</protein>
<dbReference type="AlphaFoldDB" id="A0A4R7JXP3"/>
<keyword evidence="5" id="KW-1185">Reference proteome</keyword>